<dbReference type="WBParaSite" id="nRc.2.0.1.t33443-RA">
    <property type="protein sequence ID" value="nRc.2.0.1.t33443-RA"/>
    <property type="gene ID" value="nRc.2.0.1.g33443"/>
</dbReference>
<organism evidence="1 2">
    <name type="scientific">Romanomermis culicivorax</name>
    <name type="common">Nematode worm</name>
    <dbReference type="NCBI Taxonomy" id="13658"/>
    <lineage>
        <taxon>Eukaryota</taxon>
        <taxon>Metazoa</taxon>
        <taxon>Ecdysozoa</taxon>
        <taxon>Nematoda</taxon>
        <taxon>Enoplea</taxon>
        <taxon>Dorylaimia</taxon>
        <taxon>Mermithida</taxon>
        <taxon>Mermithoidea</taxon>
        <taxon>Mermithidae</taxon>
        <taxon>Romanomermis</taxon>
    </lineage>
</organism>
<protein>
    <submittedName>
        <fullName evidence="2">Uncharacterized protein</fullName>
    </submittedName>
</protein>
<dbReference type="AlphaFoldDB" id="A0A915K536"/>
<evidence type="ECO:0000313" key="2">
    <source>
        <dbReference type="WBParaSite" id="nRc.2.0.1.t33443-RA"/>
    </source>
</evidence>
<keyword evidence="1" id="KW-1185">Reference proteome</keyword>
<reference evidence="2" key="1">
    <citation type="submission" date="2022-11" db="UniProtKB">
        <authorList>
            <consortium name="WormBaseParasite"/>
        </authorList>
    </citation>
    <scope>IDENTIFICATION</scope>
</reference>
<accession>A0A915K536</accession>
<name>A0A915K536_ROMCU</name>
<sequence>MQMQTEMYECICKDQLTTRREKYPWPHLWILNIAENLRVHAARENLHLVQANFYLARSN</sequence>
<evidence type="ECO:0000313" key="1">
    <source>
        <dbReference type="Proteomes" id="UP000887565"/>
    </source>
</evidence>
<dbReference type="Proteomes" id="UP000887565">
    <property type="component" value="Unplaced"/>
</dbReference>
<proteinExistence type="predicted"/>